<evidence type="ECO:0000313" key="10">
    <source>
        <dbReference type="EMBL" id="AJO68286.1"/>
    </source>
</evidence>
<dbReference type="InterPro" id="IPR001588">
    <property type="entry name" value="Casein"/>
</dbReference>
<sequence>MKFFIFTCLLAVALAKHNMEHRSSSEDSVNISQEKFKQEKYVVIPTSKESICSTSCEEATRNINEMESAKFPTEVYSSSSSSEESAKFPTEREEKEVEEKHHLKQLNKINQFYEKLNFLQYLQALRQPRIVLTPWDQTKTGDSPFIPIVNTEQLFTSEEIPKKTVDMESTEVVTEKTELTEEEKNYLKLLYYEKFTLPQYFKIVRQHQTTMDPRSHRKTNSYQIIPVLRYF</sequence>
<dbReference type="GeneID" id="100327035"/>
<dbReference type="EMBL" id="KT368778">
    <property type="protein sequence ID" value="ALP01396.1"/>
    <property type="molecule type" value="mRNA"/>
</dbReference>
<evidence type="ECO:0000256" key="8">
    <source>
        <dbReference type="SAM" id="MobiDB-lite"/>
    </source>
</evidence>
<dbReference type="PANTHER" id="PTHR16656">
    <property type="entry name" value="ALPHA-S2-CASEIN-LIKE B"/>
    <property type="match status" value="1"/>
</dbReference>
<feature type="chain" id="PRO_5011847423" description="Alpha-S2-casein" evidence="9">
    <location>
        <begin position="16"/>
        <end position="231"/>
    </location>
</feature>
<keyword evidence="7" id="KW-0494">Milk protein</keyword>
<reference evidence="11" key="1">
    <citation type="journal article" date="2015" name="PLoS ONE">
        <title>Characterization of an Equine alpha-S2-Casein Variant Due to a 1.3 kb Deletion Spanning Two Coding Exons.</title>
        <authorList>
            <person name="Brinkmann J."/>
            <person name="Koudelka T."/>
            <person name="Keppler J.K."/>
            <person name="Tholey A."/>
            <person name="Schwarz K."/>
            <person name="Thaller G."/>
            <person name="Tetens J."/>
        </authorList>
    </citation>
    <scope>NUCLEOTIDE SEQUENCE</scope>
</reference>
<dbReference type="PIRSF" id="PIRSF002371">
    <property type="entry name" value="Alpha-s2-casein"/>
    <property type="match status" value="1"/>
</dbReference>
<gene>
    <name evidence="10" type="primary">CSN1S2</name>
</gene>
<keyword evidence="5" id="KW-0964">Secreted</keyword>
<proteinExistence type="evidence at transcript level"/>
<comment type="subcellular location">
    <subcellularLocation>
        <location evidence="2">Secreted</location>
    </subcellularLocation>
</comment>
<dbReference type="InterPro" id="IPR011175">
    <property type="entry name" value="Alpha-s2_casein"/>
</dbReference>
<dbReference type="EMBL" id="KP658381">
    <property type="protein sequence ID" value="AJO68286.1"/>
    <property type="molecule type" value="mRNA"/>
</dbReference>
<dbReference type="Pfam" id="PF00363">
    <property type="entry name" value="Casein"/>
    <property type="match status" value="1"/>
</dbReference>
<dbReference type="InterPro" id="IPR031305">
    <property type="entry name" value="Casein_CS"/>
</dbReference>
<comment type="similarity">
    <text evidence="3">Belongs to the alpha-casein family.</text>
</comment>
<dbReference type="CTD" id="282209"/>
<feature type="compositionally biased region" description="Basic and acidic residues" evidence="8">
    <location>
        <begin position="84"/>
        <end position="93"/>
    </location>
</feature>
<protein>
    <recommendedName>
        <fullName evidence="4">Alpha-S2-casein</fullName>
    </recommendedName>
</protein>
<accession>A0A0C5DH76</accession>
<comment type="function">
    <text evidence="1">Important role in the capacity of milk to transport calcium phosphate.</text>
</comment>
<evidence type="ECO:0000256" key="5">
    <source>
        <dbReference type="ARBA" id="ARBA00022525"/>
    </source>
</evidence>
<evidence type="ECO:0000256" key="6">
    <source>
        <dbReference type="ARBA" id="ARBA00022729"/>
    </source>
</evidence>
<dbReference type="OrthoDB" id="9564348at2759"/>
<keyword evidence="6 9" id="KW-0732">Signal</keyword>
<dbReference type="PANTHER" id="PTHR16656:SF5">
    <property type="entry name" value="ALPHA-S2-CASEIN-LIKE B"/>
    <property type="match status" value="1"/>
</dbReference>
<dbReference type="GO" id="GO:0005576">
    <property type="term" value="C:extracellular region"/>
    <property type="evidence" value="ECO:0007669"/>
    <property type="project" value="UniProtKB-SubCell"/>
</dbReference>
<organism evidence="10">
    <name type="scientific">Equus caballus</name>
    <name type="common">Horse</name>
    <dbReference type="NCBI Taxonomy" id="9796"/>
    <lineage>
        <taxon>Eukaryota</taxon>
        <taxon>Metazoa</taxon>
        <taxon>Chordata</taxon>
        <taxon>Craniata</taxon>
        <taxon>Vertebrata</taxon>
        <taxon>Euteleostomi</taxon>
        <taxon>Mammalia</taxon>
        <taxon>Eutheria</taxon>
        <taxon>Laurasiatheria</taxon>
        <taxon>Perissodactyla</taxon>
        <taxon>Equidae</taxon>
        <taxon>Equus</taxon>
    </lineage>
</organism>
<evidence type="ECO:0000256" key="2">
    <source>
        <dbReference type="ARBA" id="ARBA00004613"/>
    </source>
</evidence>
<evidence type="ECO:0000256" key="7">
    <source>
        <dbReference type="ARBA" id="ARBA00022743"/>
    </source>
</evidence>
<evidence type="ECO:0000256" key="1">
    <source>
        <dbReference type="ARBA" id="ARBA00003383"/>
    </source>
</evidence>
<dbReference type="AlphaFoldDB" id="A0A0C5DH76"/>
<feature type="signal peptide" evidence="9">
    <location>
        <begin position="1"/>
        <end position="15"/>
    </location>
</feature>
<evidence type="ECO:0000256" key="9">
    <source>
        <dbReference type="SAM" id="SignalP"/>
    </source>
</evidence>
<feature type="region of interest" description="Disordered" evidence="8">
    <location>
        <begin position="72"/>
        <end position="93"/>
    </location>
</feature>
<evidence type="ECO:0000313" key="11">
    <source>
        <dbReference type="EMBL" id="ALP01396.1"/>
    </source>
</evidence>
<reference evidence="10" key="2">
    <citation type="journal article" date="2016" name="J. Dairy Sci.">
        <title>Characterization of equine CSN1S2 variants considering genetics, transcriptomics, and proteomics.</title>
        <authorList>
            <person name="Cieslak J."/>
            <person name="Pawlak P."/>
            <person name="Wodas L."/>
            <person name="Borowska A."/>
            <person name="Stachowiak A."/>
            <person name="Puppel K."/>
            <person name="Kuczynska B."/>
            <person name="Luczak M."/>
            <person name="Marczak L."/>
            <person name="Mackowski M."/>
        </authorList>
    </citation>
    <scope>NUCLEOTIDE SEQUENCE</scope>
</reference>
<evidence type="ECO:0000256" key="3">
    <source>
        <dbReference type="ARBA" id="ARBA00010179"/>
    </source>
</evidence>
<evidence type="ECO:0000256" key="4">
    <source>
        <dbReference type="ARBA" id="ARBA00019718"/>
    </source>
</evidence>
<dbReference type="PROSITE" id="PS00306">
    <property type="entry name" value="CASEIN_ALPHA_BETA"/>
    <property type="match status" value="1"/>
</dbReference>
<name>A0A0C5DH76_HORSE</name>